<dbReference type="EMBL" id="KF128651">
    <property type="protein sequence ID" value="AIA96017.1"/>
    <property type="molecule type" value="Genomic_DNA"/>
</dbReference>
<evidence type="ECO:0000313" key="2">
    <source>
        <dbReference type="EMBL" id="AIA96017.1"/>
    </source>
</evidence>
<proteinExistence type="predicted"/>
<dbReference type="Gene3D" id="2.70.98.60">
    <property type="entry name" value="alpha-galactosidase from lactobacil brevis"/>
    <property type="match status" value="1"/>
</dbReference>
<dbReference type="Pfam" id="PF16875">
    <property type="entry name" value="Glyco_hydro_36N"/>
    <property type="match status" value="1"/>
</dbReference>
<organism evidence="2">
    <name type="scientific">uncultured Paenibacillus sp</name>
    <dbReference type="NCBI Taxonomy" id="227322"/>
    <lineage>
        <taxon>Bacteria</taxon>
        <taxon>Bacillati</taxon>
        <taxon>Bacillota</taxon>
        <taxon>Bacilli</taxon>
        <taxon>Bacillales</taxon>
        <taxon>Paenibacillaceae</taxon>
        <taxon>Paenibacillus</taxon>
        <taxon>environmental samples</taxon>
    </lineage>
</organism>
<protein>
    <submittedName>
        <fullName evidence="2">CAZy families GH36 protein</fullName>
    </submittedName>
</protein>
<accession>A0A060CLY3</accession>
<feature type="domain" description="Glycosyl hydrolase family 36 N-terminal" evidence="1">
    <location>
        <begin position="2"/>
        <end position="100"/>
    </location>
</feature>
<feature type="non-terminal residue" evidence="2">
    <location>
        <position position="101"/>
    </location>
</feature>
<reference evidence="2" key="1">
    <citation type="journal article" date="2013" name="Environ. Microbiol.">
        <title>Seasonally variable intestinal metagenomes of the red palm weevil (Rhynchophorus ferrugineus).</title>
        <authorList>
            <person name="Jia S."/>
            <person name="Zhang X."/>
            <person name="Zhang G."/>
            <person name="Yin A."/>
            <person name="Zhang S."/>
            <person name="Li F."/>
            <person name="Wang L."/>
            <person name="Zhao D."/>
            <person name="Yun Q."/>
            <person name="Tala"/>
            <person name="Wang J."/>
            <person name="Sun G."/>
            <person name="Baabdullah M."/>
            <person name="Yu X."/>
            <person name="Hu S."/>
            <person name="Al-Mssallem I.S."/>
            <person name="Yu J."/>
        </authorList>
    </citation>
    <scope>NUCLEOTIDE SEQUENCE</scope>
</reference>
<dbReference type="AlphaFoldDB" id="A0A060CLY3"/>
<name>A0A060CLY3_9BACL</name>
<evidence type="ECO:0000259" key="1">
    <source>
        <dbReference type="Pfam" id="PF16875"/>
    </source>
</evidence>
<dbReference type="InterPro" id="IPR038417">
    <property type="entry name" value="Alpga-gal_N_sf"/>
</dbReference>
<sequence length="101" mass="11386">MMQLKYKTHEVLTAKPAIPGMPSLRSRSDGDCATLRIDLCDELSAVGVSLFYSVFRDYSIVSRWMRISNNSTDNRNGEIDIARNIQLERALSASIDMDDNN</sequence>
<dbReference type="InterPro" id="IPR031704">
    <property type="entry name" value="Glyco_hydro_36_N"/>
</dbReference>